<dbReference type="RefSeq" id="WP_110045464.1">
    <property type="nucleotide sequence ID" value="NZ_CP054612.1"/>
</dbReference>
<evidence type="ECO:0000313" key="8">
    <source>
        <dbReference type="EMBL" id="PWV98678.1"/>
    </source>
</evidence>
<accession>A0A2V2YQF7</accession>
<comment type="subcellular location">
    <subcellularLocation>
        <location evidence="1">Cytoplasm</location>
    </subcellularLocation>
</comment>
<dbReference type="InterPro" id="IPR008858">
    <property type="entry name" value="TROVE_dom"/>
</dbReference>
<dbReference type="GO" id="GO:0005737">
    <property type="term" value="C:cytoplasm"/>
    <property type="evidence" value="ECO:0007669"/>
    <property type="project" value="UniProtKB-SubCell"/>
</dbReference>
<comment type="caution">
    <text evidence="8">The sequence shown here is derived from an EMBL/GenBank/DDBJ whole genome shotgun (WGS) entry which is preliminary data.</text>
</comment>
<proteinExistence type="inferred from homology"/>
<name>A0A2V2YQF7_9BACL</name>
<evidence type="ECO:0000256" key="5">
    <source>
        <dbReference type="ARBA" id="ARBA00022884"/>
    </source>
</evidence>
<evidence type="ECO:0000256" key="6">
    <source>
        <dbReference type="ARBA" id="ARBA00023274"/>
    </source>
</evidence>
<dbReference type="Gene3D" id="3.40.50.410">
    <property type="entry name" value="von Willebrand factor, type A domain"/>
    <property type="match status" value="1"/>
</dbReference>
<dbReference type="Pfam" id="PF25045">
    <property type="entry name" value="vWA_Ro60"/>
    <property type="match status" value="1"/>
</dbReference>
<dbReference type="Pfam" id="PF05731">
    <property type="entry name" value="TROVE"/>
    <property type="match status" value="1"/>
</dbReference>
<dbReference type="InterPro" id="IPR037214">
    <property type="entry name" value="TROVE_dom_sf"/>
</dbReference>
<dbReference type="InterPro" id="IPR036465">
    <property type="entry name" value="vWFA_dom_sf"/>
</dbReference>
<dbReference type="GO" id="GO:0003723">
    <property type="term" value="F:RNA binding"/>
    <property type="evidence" value="ECO:0007669"/>
    <property type="project" value="UniProtKB-KW"/>
</dbReference>
<sequence length="513" mass="57872">MSIAKKLFANMRMNPTTTNRESYPAYIRSAEEQYVQTLVTNTMGNTFYADQQELLQEAEALHCEMAEHNPQFMAKALVYARNEGHMRLQPLFGLAVLSVCRPDLFSKIFMQVVRIPSDLSDFLTIVSGMGRGQGGRAVKRQVNRFLAGVSEYWAIKYNGRGRGFSLGDAIATAHPKPADLKQQALFRYLRGQEANLSLIPQVEALEYLKKATTEIEQIYWIEAGRLPHEIVTGAIKPTKLVWEVLMEQMPTFALLRNLNALDRAGVLQDRYCLDRVVDRLTDPRALTKSRILPFRFATAYRQVRNDAVRSALSSAVEYTFKNLPDLEGRTAIFLDISGSMEGQYLQIGSVFALALYKKTAGNSLFWLFDTAVEDARPSRHESILTQAEWIRARGGTDTGAPVRKLLAERQRVDQIIIITDEQQNSGSPFYDALAKYRAKVNPNVKAFVIDIAPYRSAMVPPQDANTFYIYGWSDTVLRYIAQATKGYGSMVERIEAIDLEAGGTRDDSRRDTE</sequence>
<evidence type="ECO:0000256" key="2">
    <source>
        <dbReference type="ARBA" id="ARBA00007814"/>
    </source>
</evidence>
<dbReference type="OrthoDB" id="208855at2"/>
<evidence type="ECO:0000256" key="3">
    <source>
        <dbReference type="ARBA" id="ARBA00022490"/>
    </source>
</evidence>
<keyword evidence="5" id="KW-0694">RNA-binding</keyword>
<evidence type="ECO:0000256" key="4">
    <source>
        <dbReference type="ARBA" id="ARBA00022723"/>
    </source>
</evidence>
<reference evidence="8 9" key="1">
    <citation type="submission" date="2018-05" db="EMBL/GenBank/DDBJ databases">
        <title>Genomic Encyclopedia of Type Strains, Phase III (KMG-III): the genomes of soil and plant-associated and newly described type strains.</title>
        <authorList>
            <person name="Whitman W."/>
        </authorList>
    </citation>
    <scope>NUCLEOTIDE SEQUENCE [LARGE SCALE GENOMIC DNA]</scope>
    <source>
        <strain evidence="8 9">CECT 5696</strain>
    </source>
</reference>
<protein>
    <submittedName>
        <fullName evidence="8">TROVE domain-containing protein</fullName>
    </submittedName>
</protein>
<evidence type="ECO:0000313" key="9">
    <source>
        <dbReference type="Proteomes" id="UP000246635"/>
    </source>
</evidence>
<dbReference type="EMBL" id="QGTQ01000016">
    <property type="protein sequence ID" value="PWV98678.1"/>
    <property type="molecule type" value="Genomic_DNA"/>
</dbReference>
<feature type="domain" description="TROVE" evidence="7">
    <location>
        <begin position="17"/>
        <end position="328"/>
    </location>
</feature>
<keyword evidence="9" id="KW-1185">Reference proteome</keyword>
<dbReference type="SUPFAM" id="SSF140864">
    <property type="entry name" value="TROVE domain-like"/>
    <property type="match status" value="1"/>
</dbReference>
<evidence type="ECO:0000259" key="7">
    <source>
        <dbReference type="PROSITE" id="PS50988"/>
    </source>
</evidence>
<dbReference type="PANTHER" id="PTHR14202:SF0">
    <property type="entry name" value="RNA-BINDING PROTEIN RO60"/>
    <property type="match status" value="1"/>
</dbReference>
<dbReference type="InterPro" id="IPR040322">
    <property type="entry name" value="TROVE2"/>
</dbReference>
<dbReference type="Proteomes" id="UP000246635">
    <property type="component" value="Unassembled WGS sequence"/>
</dbReference>
<dbReference type="InterPro" id="IPR056800">
    <property type="entry name" value="vWA_Ro60"/>
</dbReference>
<keyword evidence="6" id="KW-0687">Ribonucleoprotein</keyword>
<dbReference type="AlphaFoldDB" id="A0A2V2YQF7"/>
<keyword evidence="3" id="KW-0963">Cytoplasm</keyword>
<evidence type="ECO:0000256" key="1">
    <source>
        <dbReference type="ARBA" id="ARBA00004496"/>
    </source>
</evidence>
<dbReference type="PROSITE" id="PS50988">
    <property type="entry name" value="TROVE"/>
    <property type="match status" value="1"/>
</dbReference>
<comment type="similarity">
    <text evidence="2">Belongs to the Ro 60 kDa family.</text>
</comment>
<dbReference type="SUPFAM" id="SSF53300">
    <property type="entry name" value="vWA-like"/>
    <property type="match status" value="1"/>
</dbReference>
<organism evidence="8 9">
    <name type="scientific">Paenibacillus cellulosilyticus</name>
    <dbReference type="NCBI Taxonomy" id="375489"/>
    <lineage>
        <taxon>Bacteria</taxon>
        <taxon>Bacillati</taxon>
        <taxon>Bacillota</taxon>
        <taxon>Bacilli</taxon>
        <taxon>Bacillales</taxon>
        <taxon>Paenibacillaceae</taxon>
        <taxon>Paenibacillus</taxon>
    </lineage>
</organism>
<keyword evidence="4" id="KW-0479">Metal-binding</keyword>
<dbReference type="PANTHER" id="PTHR14202">
    <property type="entry name" value="60 KDA RIBONUCLEOPROTEIN SSA/RO"/>
    <property type="match status" value="1"/>
</dbReference>
<dbReference type="GO" id="GO:1990904">
    <property type="term" value="C:ribonucleoprotein complex"/>
    <property type="evidence" value="ECO:0007669"/>
    <property type="project" value="UniProtKB-KW"/>
</dbReference>
<dbReference type="GO" id="GO:0046872">
    <property type="term" value="F:metal ion binding"/>
    <property type="evidence" value="ECO:0007669"/>
    <property type="project" value="UniProtKB-KW"/>
</dbReference>
<gene>
    <name evidence="8" type="ORF">DFQ01_11677</name>
</gene>